<gene>
    <name evidence="7" type="ORF">FKM52_19565</name>
</gene>
<keyword evidence="2" id="KW-1134">Transmembrane beta strand</keyword>
<dbReference type="SUPFAM" id="SSF56925">
    <property type="entry name" value="OMPA-like"/>
    <property type="match status" value="1"/>
</dbReference>
<dbReference type="InterPro" id="IPR011250">
    <property type="entry name" value="OMP/PagP_B-barrel"/>
</dbReference>
<keyword evidence="4 6" id="KW-0732">Signal</keyword>
<dbReference type="PANTHER" id="PTHR35892:SF2">
    <property type="entry name" value="OUTER MEMBRANE PROTEIN PAGN"/>
    <property type="match status" value="1"/>
</dbReference>
<sequence>MKIKMIVTALVITGSVVLSPVVMAQQQTVSMGYAYARLNDIAGLNGINVQYQGINLQYRYEWDSPLSIIGSFSYMKGDKSVAYHDAWGDAYKISADAKYYSLLAGPAYRLNDYLSLYGLLGVAYSKINGSYQWRNSVGADEPDGHLNIHASGHTASFAYAAGVAINPINNLSINLGYEGASVDFYGSKKSLNGFNVGIGWRF</sequence>
<evidence type="ECO:0000256" key="1">
    <source>
        <dbReference type="ARBA" id="ARBA00004141"/>
    </source>
</evidence>
<keyword evidence="8" id="KW-1185">Reference proteome</keyword>
<dbReference type="InterPro" id="IPR000758">
    <property type="entry name" value="Enterovir_OMP"/>
</dbReference>
<organism evidence="7 8">
    <name type="scientific">Mixta tenebrionis</name>
    <dbReference type="NCBI Taxonomy" id="2562439"/>
    <lineage>
        <taxon>Bacteria</taxon>
        <taxon>Pseudomonadati</taxon>
        <taxon>Pseudomonadota</taxon>
        <taxon>Gammaproteobacteria</taxon>
        <taxon>Enterobacterales</taxon>
        <taxon>Erwiniaceae</taxon>
        <taxon>Mixta</taxon>
    </lineage>
</organism>
<dbReference type="Gene3D" id="2.40.160.20">
    <property type="match status" value="1"/>
</dbReference>
<feature type="chain" id="PRO_5021308423" evidence="6">
    <location>
        <begin position="25"/>
        <end position="202"/>
    </location>
</feature>
<evidence type="ECO:0000313" key="7">
    <source>
        <dbReference type="EMBL" id="TPW39312.1"/>
    </source>
</evidence>
<evidence type="ECO:0000256" key="6">
    <source>
        <dbReference type="SAM" id="SignalP"/>
    </source>
</evidence>
<comment type="caution">
    <text evidence="7">The sequence shown here is derived from an EMBL/GenBank/DDBJ whole genome shotgun (WGS) entry which is preliminary data.</text>
</comment>
<dbReference type="Proteomes" id="UP000319523">
    <property type="component" value="Unassembled WGS sequence"/>
</dbReference>
<evidence type="ECO:0000256" key="2">
    <source>
        <dbReference type="ARBA" id="ARBA00022452"/>
    </source>
</evidence>
<dbReference type="AlphaFoldDB" id="A0A506V1E3"/>
<comment type="subcellular location">
    <subcellularLocation>
        <location evidence="1">Membrane</location>
        <topology evidence="1">Multi-pass membrane protein</topology>
    </subcellularLocation>
</comment>
<name>A0A506V1E3_9GAMM</name>
<proteinExistence type="predicted"/>
<dbReference type="InterPro" id="IPR051723">
    <property type="entry name" value="Bact_OM_Invasion-Related"/>
</dbReference>
<feature type="signal peptide" evidence="6">
    <location>
        <begin position="1"/>
        <end position="24"/>
    </location>
</feature>
<evidence type="ECO:0000313" key="8">
    <source>
        <dbReference type="Proteomes" id="UP000319523"/>
    </source>
</evidence>
<accession>A0A506V1E3</accession>
<dbReference type="OrthoDB" id="5873117at2"/>
<dbReference type="GO" id="GO:0044384">
    <property type="term" value="C:host outer membrane"/>
    <property type="evidence" value="ECO:0007669"/>
    <property type="project" value="InterPro"/>
</dbReference>
<dbReference type="RefSeq" id="WP_141177826.1">
    <property type="nucleotide sequence ID" value="NZ_JBHUFX010000002.1"/>
</dbReference>
<keyword evidence="5" id="KW-0472">Membrane</keyword>
<evidence type="ECO:0000256" key="3">
    <source>
        <dbReference type="ARBA" id="ARBA00022692"/>
    </source>
</evidence>
<keyword evidence="3" id="KW-0812">Transmembrane</keyword>
<dbReference type="Pfam" id="PF06316">
    <property type="entry name" value="Ail_Lom"/>
    <property type="match status" value="1"/>
</dbReference>
<evidence type="ECO:0000256" key="4">
    <source>
        <dbReference type="ARBA" id="ARBA00022729"/>
    </source>
</evidence>
<dbReference type="EMBL" id="VHQI01000016">
    <property type="protein sequence ID" value="TPW39312.1"/>
    <property type="molecule type" value="Genomic_DNA"/>
</dbReference>
<dbReference type="PRINTS" id="PR00316">
    <property type="entry name" value="ENTEROVIROMP"/>
</dbReference>
<dbReference type="PANTHER" id="PTHR35892">
    <property type="entry name" value="OUTER MEMBRANE PROTEIN PAGN-RELATED"/>
    <property type="match status" value="1"/>
</dbReference>
<dbReference type="GO" id="GO:0016020">
    <property type="term" value="C:membrane"/>
    <property type="evidence" value="ECO:0007669"/>
    <property type="project" value="UniProtKB-SubCell"/>
</dbReference>
<evidence type="ECO:0000256" key="5">
    <source>
        <dbReference type="ARBA" id="ARBA00023136"/>
    </source>
</evidence>
<reference evidence="7 8" key="1">
    <citation type="submission" date="2019-06" db="EMBL/GenBank/DDBJ databases">
        <authorList>
            <person name="Yang Y."/>
        </authorList>
    </citation>
    <scope>NUCLEOTIDE SEQUENCE [LARGE SCALE GENOMIC DNA]</scope>
    <source>
        <strain evidence="7 8">BIT-26</strain>
    </source>
</reference>
<protein>
    <submittedName>
        <fullName evidence="7">Outer membrane beta-barrel protein</fullName>
    </submittedName>
</protein>